<name>A0A1B6MA80_9HEMI</name>
<protein>
    <recommendedName>
        <fullName evidence="4">Pacifastin domain-containing protein</fullName>
    </recommendedName>
</protein>
<dbReference type="EMBL" id="GEBQ01007132">
    <property type="protein sequence ID" value="JAT32845.1"/>
    <property type="molecule type" value="Transcribed_RNA"/>
</dbReference>
<evidence type="ECO:0000313" key="3">
    <source>
        <dbReference type="EMBL" id="JAT32845.1"/>
    </source>
</evidence>
<evidence type="ECO:0000256" key="2">
    <source>
        <dbReference type="SAM" id="SignalP"/>
    </source>
</evidence>
<keyword evidence="2" id="KW-0732">Signal</keyword>
<feature type="chain" id="PRO_5008588005" description="Pacifastin domain-containing protein" evidence="2">
    <location>
        <begin position="26"/>
        <end position="191"/>
    </location>
</feature>
<reference evidence="3" key="1">
    <citation type="submission" date="2015-11" db="EMBL/GenBank/DDBJ databases">
        <title>De novo transcriptome assembly of four potential Pierce s Disease insect vectors from Arizona vineyards.</title>
        <authorList>
            <person name="Tassone E.E."/>
        </authorList>
    </citation>
    <scope>NUCLEOTIDE SEQUENCE</scope>
</reference>
<evidence type="ECO:0008006" key="4">
    <source>
        <dbReference type="Google" id="ProtNLM"/>
    </source>
</evidence>
<dbReference type="SUPFAM" id="SSF57603">
    <property type="entry name" value="FnI-like domain"/>
    <property type="match status" value="1"/>
</dbReference>
<feature type="signal peptide" evidence="2">
    <location>
        <begin position="1"/>
        <end position="25"/>
    </location>
</feature>
<proteinExistence type="predicted"/>
<feature type="region of interest" description="Disordered" evidence="1">
    <location>
        <begin position="91"/>
        <end position="120"/>
    </location>
</feature>
<dbReference type="AlphaFoldDB" id="A0A1B6MA80"/>
<evidence type="ECO:0000256" key="1">
    <source>
        <dbReference type="SAM" id="MobiDB-lite"/>
    </source>
</evidence>
<sequence length="191" mass="20573">MTSSPASMAALTVLTLWMVYSTVSAAYQDTRFPAQLRTALSTAPCRLGGDKTVAHGQQIERDDPCEFCICIDSKVFCWWGQQHCATNTTTDNSTDSTLTSWSETSETPDTTNTTDTTSSTSSTAAVTSCIVMGRQYSLGAVLPRDTGTCLECVCGKGGRVTCSPKDCIRPNDDFHNSDPGNSLDMFDVDVF</sequence>
<organism evidence="3">
    <name type="scientific">Graphocephala atropunctata</name>
    <dbReference type="NCBI Taxonomy" id="36148"/>
    <lineage>
        <taxon>Eukaryota</taxon>
        <taxon>Metazoa</taxon>
        <taxon>Ecdysozoa</taxon>
        <taxon>Arthropoda</taxon>
        <taxon>Hexapoda</taxon>
        <taxon>Insecta</taxon>
        <taxon>Pterygota</taxon>
        <taxon>Neoptera</taxon>
        <taxon>Paraneoptera</taxon>
        <taxon>Hemiptera</taxon>
        <taxon>Auchenorrhyncha</taxon>
        <taxon>Membracoidea</taxon>
        <taxon>Cicadellidae</taxon>
        <taxon>Cicadellinae</taxon>
        <taxon>Cicadellini</taxon>
        <taxon>Graphocephala</taxon>
    </lineage>
</organism>
<gene>
    <name evidence="3" type="ORF">g.44274</name>
</gene>
<accession>A0A1B6MA80</accession>